<dbReference type="PROSITE" id="PS00973">
    <property type="entry name" value="USP_2"/>
    <property type="match status" value="1"/>
</dbReference>
<dbReference type="AlphaFoldDB" id="A0A7L4MSZ2"/>
<gene>
    <name evidence="2" type="primary">Usp42_1</name>
    <name evidence="2" type="ORF">GLAPRA_R00636</name>
</gene>
<dbReference type="PROSITE" id="PS00972">
    <property type="entry name" value="USP_1"/>
    <property type="match status" value="1"/>
</dbReference>
<protein>
    <submittedName>
        <fullName evidence="2">UBP42 hydrolase</fullName>
    </submittedName>
</protein>
<organism evidence="2 3">
    <name type="scientific">Glareola pratincola</name>
    <name type="common">Collared pratincole</name>
    <name type="synonym">Hirundo pratincola</name>
    <dbReference type="NCBI Taxonomy" id="43316"/>
    <lineage>
        <taxon>Eukaryota</taxon>
        <taxon>Metazoa</taxon>
        <taxon>Chordata</taxon>
        <taxon>Craniata</taxon>
        <taxon>Vertebrata</taxon>
        <taxon>Euteleostomi</taxon>
        <taxon>Archelosauria</taxon>
        <taxon>Archosauria</taxon>
        <taxon>Dinosauria</taxon>
        <taxon>Saurischia</taxon>
        <taxon>Theropoda</taxon>
        <taxon>Coelurosauria</taxon>
        <taxon>Aves</taxon>
        <taxon>Neognathae</taxon>
        <taxon>Neoaves</taxon>
        <taxon>Charadriiformes</taxon>
        <taxon>Glareolidae</taxon>
        <taxon>Glareola</taxon>
    </lineage>
</organism>
<name>A0A7L4MSZ2_GLAPT</name>
<dbReference type="Pfam" id="PF00443">
    <property type="entry name" value="UCH"/>
    <property type="match status" value="1"/>
</dbReference>
<comment type="caution">
    <text evidence="2">The sequence shown here is derived from an EMBL/GenBank/DDBJ whole genome shotgun (WGS) entry which is preliminary data.</text>
</comment>
<proteinExistence type="predicted"/>
<dbReference type="FunFam" id="3.90.70.10:FF:000119">
    <property type="entry name" value="Ubiquitin specific peptidase 36"/>
    <property type="match status" value="1"/>
</dbReference>
<dbReference type="InterPro" id="IPR038765">
    <property type="entry name" value="Papain-like_cys_pep_sf"/>
</dbReference>
<dbReference type="GO" id="GO:0005634">
    <property type="term" value="C:nucleus"/>
    <property type="evidence" value="ECO:0007669"/>
    <property type="project" value="TreeGrafter"/>
</dbReference>
<dbReference type="GO" id="GO:0004843">
    <property type="term" value="F:cysteine-type deubiquitinase activity"/>
    <property type="evidence" value="ECO:0007669"/>
    <property type="project" value="InterPro"/>
</dbReference>
<dbReference type="Proteomes" id="UP000583049">
    <property type="component" value="Unassembled WGS sequence"/>
</dbReference>
<dbReference type="CDD" id="cd02661">
    <property type="entry name" value="Peptidase_C19E"/>
    <property type="match status" value="1"/>
</dbReference>
<reference evidence="2 3" key="1">
    <citation type="submission" date="2019-09" db="EMBL/GenBank/DDBJ databases">
        <title>Bird 10,000 Genomes (B10K) Project - Family phase.</title>
        <authorList>
            <person name="Zhang G."/>
        </authorList>
    </citation>
    <scope>NUCLEOTIDE SEQUENCE [LARGE SCALE GENOMIC DNA]</scope>
    <source>
        <strain evidence="2">B10K-CU-031-08</strain>
        <tissue evidence="2">Muscle</tissue>
    </source>
</reference>
<dbReference type="GO" id="GO:0005829">
    <property type="term" value="C:cytosol"/>
    <property type="evidence" value="ECO:0007669"/>
    <property type="project" value="TreeGrafter"/>
</dbReference>
<dbReference type="PROSITE" id="PS50235">
    <property type="entry name" value="USP_3"/>
    <property type="match status" value="1"/>
</dbReference>
<dbReference type="InterPro" id="IPR001394">
    <property type="entry name" value="Peptidase_C19_UCH"/>
</dbReference>
<dbReference type="PANTHER" id="PTHR24006">
    <property type="entry name" value="UBIQUITIN CARBOXYL-TERMINAL HYDROLASE"/>
    <property type="match status" value="1"/>
</dbReference>
<dbReference type="PANTHER" id="PTHR24006:SF727">
    <property type="entry name" value="UBIQUITIN CARBOXYL-TERMINAL HYDROLASE 42"/>
    <property type="match status" value="1"/>
</dbReference>
<dbReference type="GO" id="GO:0042981">
    <property type="term" value="P:regulation of apoptotic process"/>
    <property type="evidence" value="ECO:0007669"/>
    <property type="project" value="TreeGrafter"/>
</dbReference>
<dbReference type="Gene3D" id="3.90.70.10">
    <property type="entry name" value="Cysteine proteinases"/>
    <property type="match status" value="1"/>
</dbReference>
<keyword evidence="2" id="KW-0378">Hydrolase</keyword>
<dbReference type="EMBL" id="VWPO01004915">
    <property type="protein sequence ID" value="NXY78984.1"/>
    <property type="molecule type" value="Genomic_DNA"/>
</dbReference>
<dbReference type="GO" id="GO:0016579">
    <property type="term" value="P:protein deubiquitination"/>
    <property type="evidence" value="ECO:0007669"/>
    <property type="project" value="InterPro"/>
</dbReference>
<evidence type="ECO:0000313" key="3">
    <source>
        <dbReference type="Proteomes" id="UP000583049"/>
    </source>
</evidence>
<sequence>AGMASPQGILFPLEKICVDWQQRQRAGAGLHNLGNTCFLNSVLQCLTYTPPLANYLLSREHSQSCRQQGFCMMCIMEVHVKQVLRSSASAIQPWAVIRVLRRIGEHFQHGRQEDAHDFLRCTVDAMQRACLHDSSNLGISSEATTVMHQIFGGFLRSRVTCLSCKEVSDSYEAFLDVPLDIRAAASVTAALEDFVKPEQLDGNNCFKCSQCDKMVAASKRFTFHRVPKVLTLCLKRFGDFTGRKIRKVVEYPECLDLRPYMGQTDGEPLLYSLYAVLVHSGDSCCWGHYFCYIKASNGLWYQMDDSSVVLDDINTVLRQQAYLLFYVR</sequence>
<feature type="domain" description="USP" evidence="1">
    <location>
        <begin position="28"/>
        <end position="328"/>
    </location>
</feature>
<dbReference type="InterPro" id="IPR050164">
    <property type="entry name" value="Peptidase_C19"/>
</dbReference>
<feature type="non-terminal residue" evidence="2">
    <location>
        <position position="1"/>
    </location>
</feature>
<dbReference type="InterPro" id="IPR018200">
    <property type="entry name" value="USP_CS"/>
</dbReference>
<dbReference type="SUPFAM" id="SSF54001">
    <property type="entry name" value="Cysteine proteinases"/>
    <property type="match status" value="1"/>
</dbReference>
<keyword evidence="3" id="KW-1185">Reference proteome</keyword>
<evidence type="ECO:0000259" key="1">
    <source>
        <dbReference type="PROSITE" id="PS50235"/>
    </source>
</evidence>
<dbReference type="InterPro" id="IPR028889">
    <property type="entry name" value="USP"/>
</dbReference>
<accession>A0A7L4MSZ2</accession>
<feature type="non-terminal residue" evidence="2">
    <location>
        <position position="328"/>
    </location>
</feature>
<evidence type="ECO:0000313" key="2">
    <source>
        <dbReference type="EMBL" id="NXY78984.1"/>
    </source>
</evidence>